<protein>
    <recommendedName>
        <fullName evidence="3">Rho termination factor N-terminal domain-containing protein</fullName>
    </recommendedName>
</protein>
<evidence type="ECO:0000256" key="1">
    <source>
        <dbReference type="SAM" id="Phobius"/>
    </source>
</evidence>
<keyword evidence="1" id="KW-0472">Membrane</keyword>
<evidence type="ECO:0000313" key="2">
    <source>
        <dbReference type="EMBL" id="QHS92223.1"/>
    </source>
</evidence>
<dbReference type="AlphaFoldDB" id="A0A6C0BLP2"/>
<dbReference type="EMBL" id="MN739175">
    <property type="protein sequence ID" value="QHS92223.1"/>
    <property type="molecule type" value="Genomic_DNA"/>
</dbReference>
<organism evidence="2">
    <name type="scientific">viral metagenome</name>
    <dbReference type="NCBI Taxonomy" id="1070528"/>
    <lineage>
        <taxon>unclassified sequences</taxon>
        <taxon>metagenomes</taxon>
        <taxon>organismal metagenomes</taxon>
    </lineage>
</organism>
<evidence type="ECO:0008006" key="3">
    <source>
        <dbReference type="Google" id="ProtNLM"/>
    </source>
</evidence>
<accession>A0A6C0BLP2</accession>
<proteinExistence type="predicted"/>
<keyword evidence="1" id="KW-0812">Transmembrane</keyword>
<name>A0A6C0BLP2_9ZZZZ</name>
<reference evidence="2" key="1">
    <citation type="journal article" date="2020" name="Nature">
        <title>Giant virus diversity and host interactions through global metagenomics.</title>
        <authorList>
            <person name="Schulz F."/>
            <person name="Roux S."/>
            <person name="Paez-Espino D."/>
            <person name="Jungbluth S."/>
            <person name="Walsh D.A."/>
            <person name="Denef V.J."/>
            <person name="McMahon K.D."/>
            <person name="Konstantinidis K.T."/>
            <person name="Eloe-Fadrosh E.A."/>
            <person name="Kyrpides N.C."/>
            <person name="Woyke T."/>
        </authorList>
    </citation>
    <scope>NUCLEOTIDE SEQUENCE</scope>
    <source>
        <strain evidence="2">GVMAG-M-3300013285-6</strain>
    </source>
</reference>
<feature type="transmembrane region" description="Helical" evidence="1">
    <location>
        <begin position="6"/>
        <end position="28"/>
    </location>
</feature>
<keyword evidence="1" id="KW-1133">Transmembrane helix</keyword>
<sequence>MNMVLSESITVAILLTLVFGAVCFYLYTRVTYSEKRVMLIESILLDIKMNMENMMKEEPHYIPEPTAAPAVPITREEVENIPEEEEMYKTVLQNSGSAEEAEPVIAEEEPVITETTKVSVNYESMTKADLISLCEKRSVKVGKRPGRSDLINALRKNDGGSESAPTQEVEGASFSVTDVFPLAATIE</sequence>